<accession>A0A7R6PMR3</accession>
<dbReference type="RefSeq" id="WP_019620034.1">
    <property type="nucleotide sequence ID" value="NZ_AP014545.1"/>
</dbReference>
<dbReference type="PANTHER" id="PTHR42815">
    <property type="entry name" value="FAD-BINDING, PUTATIVE (AFU_ORTHOLOGUE AFUA_6G07600)-RELATED"/>
    <property type="match status" value="1"/>
</dbReference>
<evidence type="ECO:0000313" key="2">
    <source>
        <dbReference type="Proteomes" id="UP000595663"/>
    </source>
</evidence>
<organism evidence="1 2">
    <name type="scientific">Amphritea japonica ATCC BAA-1530</name>
    <dbReference type="NCBI Taxonomy" id="1278309"/>
    <lineage>
        <taxon>Bacteria</taxon>
        <taxon>Pseudomonadati</taxon>
        <taxon>Pseudomonadota</taxon>
        <taxon>Gammaproteobacteria</taxon>
        <taxon>Oceanospirillales</taxon>
        <taxon>Oceanospirillaceae</taxon>
        <taxon>Amphritea</taxon>
    </lineage>
</organism>
<gene>
    <name evidence="1" type="ORF">AMJAP_2567</name>
</gene>
<evidence type="ECO:0000313" key="1">
    <source>
        <dbReference type="EMBL" id="BBB27155.1"/>
    </source>
</evidence>
<dbReference type="KEGG" id="ajp:AMJAP_2567"/>
<keyword evidence="2" id="KW-1185">Reference proteome</keyword>
<sequence>MQTPHNRYATQTPFHTGEKVMQARTGMSERMDSIGGQIIRSYMPDQHRQFFSKLPFMVIGSIDQQGQPWASVIAGKPGFIASPSPTALEFMTQAITGDPLQNNIQVGAPLGLLGIELPTRRRNRMNAHISHASDSGFSITVDQSFGNCPQYIQTRSVTYTPRQQSAINDNNITHFSTLDESAQQWIAETDTFFVSSYVPSDNSPDTEGVDVSHRGGQAGFIKVQGDTLTIPDFSGNFLFMTLGNFVINPKAGLLFIDFQSGNLMMLTGSVTILAEGDPEIRDIQGAERGWTFTLEHGVRIESALPFQFEFGEYSPRSLATGRW</sequence>
<evidence type="ECO:0008006" key="3">
    <source>
        <dbReference type="Google" id="ProtNLM"/>
    </source>
</evidence>
<dbReference type="PANTHER" id="PTHR42815:SF2">
    <property type="entry name" value="FAD-BINDING, PUTATIVE (AFU_ORTHOLOGUE AFUA_6G07600)-RELATED"/>
    <property type="match status" value="1"/>
</dbReference>
<dbReference type="AlphaFoldDB" id="A0A7R6PMR3"/>
<name>A0A7R6PMR3_9GAMM</name>
<reference evidence="1 2" key="1">
    <citation type="journal article" date="2008" name="Int. J. Syst. Evol. Microbiol.">
        <title>Amphritea japonica sp. nov. and Amphritea balenae sp. nov., isolated from the sediment adjacent to sperm whale carcasses off Kagoshima, Japan.</title>
        <authorList>
            <person name="Miyazaki M."/>
            <person name="Nogi Y."/>
            <person name="Fujiwara Y."/>
            <person name="Kawato M."/>
            <person name="Nagahama T."/>
            <person name="Kubokawa K."/>
            <person name="Horikoshi K."/>
        </authorList>
    </citation>
    <scope>NUCLEOTIDE SEQUENCE [LARGE SCALE GENOMIC DNA]</scope>
    <source>
        <strain evidence="1 2">ATCC BAA-1530</strain>
    </source>
</reference>
<dbReference type="InterPro" id="IPR012349">
    <property type="entry name" value="Split_barrel_FMN-bd"/>
</dbReference>
<dbReference type="EMBL" id="AP014545">
    <property type="protein sequence ID" value="BBB27155.1"/>
    <property type="molecule type" value="Genomic_DNA"/>
</dbReference>
<dbReference type="Proteomes" id="UP000595663">
    <property type="component" value="Chromosome"/>
</dbReference>
<protein>
    <recommendedName>
        <fullName evidence="3">Pyridoxamine 5'-phosphate oxidase putative domain-containing protein</fullName>
    </recommendedName>
</protein>
<dbReference type="Gene3D" id="2.30.110.10">
    <property type="entry name" value="Electron Transport, Fmn-binding Protein, Chain A"/>
    <property type="match status" value="1"/>
</dbReference>
<proteinExistence type="predicted"/>